<protein>
    <submittedName>
        <fullName evidence="7">Uncharacterized protein</fullName>
    </submittedName>
</protein>
<evidence type="ECO:0000256" key="1">
    <source>
        <dbReference type="ARBA" id="ARBA00004141"/>
    </source>
</evidence>
<reference evidence="7 8" key="1">
    <citation type="journal article" date="2015" name="Genome Biol. Evol.">
        <title>Comparative Genomics of a Bacterivorous Green Alga Reveals Evolutionary Causalities and Consequences of Phago-Mixotrophic Mode of Nutrition.</title>
        <authorList>
            <person name="Burns J.A."/>
            <person name="Paasch A."/>
            <person name="Narechania A."/>
            <person name="Kim E."/>
        </authorList>
    </citation>
    <scope>NUCLEOTIDE SEQUENCE [LARGE SCALE GENOMIC DNA]</scope>
    <source>
        <strain evidence="7 8">PLY_AMNH</strain>
    </source>
</reference>
<dbReference type="Pfam" id="PF07857">
    <property type="entry name" value="TMEM144"/>
    <property type="match status" value="1"/>
</dbReference>
<accession>A0AAE0KTE4</accession>
<evidence type="ECO:0000256" key="5">
    <source>
        <dbReference type="ARBA" id="ARBA00023136"/>
    </source>
</evidence>
<feature type="transmembrane region" description="Helical" evidence="6">
    <location>
        <begin position="149"/>
        <end position="173"/>
    </location>
</feature>
<proteinExistence type="inferred from homology"/>
<comment type="subcellular location">
    <subcellularLocation>
        <location evidence="1">Membrane</location>
        <topology evidence="1">Multi-pass membrane protein</topology>
    </subcellularLocation>
</comment>
<feature type="transmembrane region" description="Helical" evidence="6">
    <location>
        <begin position="123"/>
        <end position="143"/>
    </location>
</feature>
<feature type="transmembrane region" description="Helical" evidence="6">
    <location>
        <begin position="34"/>
        <end position="52"/>
    </location>
</feature>
<dbReference type="GO" id="GO:0016020">
    <property type="term" value="C:membrane"/>
    <property type="evidence" value="ECO:0007669"/>
    <property type="project" value="UniProtKB-SubCell"/>
</dbReference>
<evidence type="ECO:0000256" key="6">
    <source>
        <dbReference type="SAM" id="Phobius"/>
    </source>
</evidence>
<keyword evidence="5 6" id="KW-0472">Membrane</keyword>
<dbReference type="AlphaFoldDB" id="A0AAE0KTE4"/>
<dbReference type="EMBL" id="LGRX02018272">
    <property type="protein sequence ID" value="KAK3260043.1"/>
    <property type="molecule type" value="Genomic_DNA"/>
</dbReference>
<name>A0AAE0KTE4_9CHLO</name>
<evidence type="ECO:0000256" key="3">
    <source>
        <dbReference type="ARBA" id="ARBA00022692"/>
    </source>
</evidence>
<sequence>MDVAIVSSLLVVNHTTSSKPPSGGDLDTSSPLGWMGSFGAVLIFGFYGVLLKKPDVQAANLNPLVFQFYYSTGCAITSVLVWLISDLQEFSFSYWGFVFGLTWVSSQVCAYQAIAKLGYAAGPAIWAGLTIVVSFVWGVAAFHNSVRSILGAVGGLLVLIVGICIAASASSSLPATLEARFRKSGDYPIIRSLEEQFLEERYLEGGADKSAQNFASGVFWAVATGLLNGSQMVPLQCFSNGCFGSPAYTGSAGASVAFLPSLAVGVMTITPAFAIIYFGAKREVPEFAFSVAGVPGLLTGAFWAMGNFAAMFATEYLGQTIGFPMTQACIIVNAFLGIVFYREITGTYAIRLFAVAVIFIIVGAGLDGNFG</sequence>
<keyword evidence="3 6" id="KW-0812">Transmembrane</keyword>
<organism evidence="7 8">
    <name type="scientific">Cymbomonas tetramitiformis</name>
    <dbReference type="NCBI Taxonomy" id="36881"/>
    <lineage>
        <taxon>Eukaryota</taxon>
        <taxon>Viridiplantae</taxon>
        <taxon>Chlorophyta</taxon>
        <taxon>Pyramimonadophyceae</taxon>
        <taxon>Pyramimonadales</taxon>
        <taxon>Pyramimonadaceae</taxon>
        <taxon>Cymbomonas</taxon>
    </lineage>
</organism>
<evidence type="ECO:0000313" key="7">
    <source>
        <dbReference type="EMBL" id="KAK3260043.1"/>
    </source>
</evidence>
<dbReference type="InterPro" id="IPR012435">
    <property type="entry name" value="TMEM144"/>
</dbReference>
<evidence type="ECO:0000313" key="8">
    <source>
        <dbReference type="Proteomes" id="UP001190700"/>
    </source>
</evidence>
<dbReference type="PANTHER" id="PTHR16119">
    <property type="entry name" value="TRANSMEMBRANE PROTEIN 144"/>
    <property type="match status" value="1"/>
</dbReference>
<gene>
    <name evidence="7" type="ORF">CYMTET_30986</name>
</gene>
<dbReference type="GO" id="GO:0015144">
    <property type="term" value="F:carbohydrate transmembrane transporter activity"/>
    <property type="evidence" value="ECO:0007669"/>
    <property type="project" value="InterPro"/>
</dbReference>
<comment type="similarity">
    <text evidence="2">Belongs to the TMEM144 family.</text>
</comment>
<evidence type="ECO:0000256" key="2">
    <source>
        <dbReference type="ARBA" id="ARBA00005731"/>
    </source>
</evidence>
<feature type="transmembrane region" description="Helical" evidence="6">
    <location>
        <begin position="287"/>
        <end position="309"/>
    </location>
</feature>
<feature type="transmembrane region" description="Helical" evidence="6">
    <location>
        <begin position="348"/>
        <end position="366"/>
    </location>
</feature>
<dbReference type="PANTHER" id="PTHR16119:SF17">
    <property type="entry name" value="TRANSMEMBRANE PROTEIN 144"/>
    <property type="match status" value="1"/>
</dbReference>
<feature type="transmembrane region" description="Helical" evidence="6">
    <location>
        <begin position="321"/>
        <end position="341"/>
    </location>
</feature>
<evidence type="ECO:0000256" key="4">
    <source>
        <dbReference type="ARBA" id="ARBA00022989"/>
    </source>
</evidence>
<keyword evidence="8" id="KW-1185">Reference proteome</keyword>
<dbReference type="InterPro" id="IPR010651">
    <property type="entry name" value="Sugar_transport"/>
</dbReference>
<feature type="transmembrane region" description="Helical" evidence="6">
    <location>
        <begin position="64"/>
        <end position="85"/>
    </location>
</feature>
<keyword evidence="4 6" id="KW-1133">Transmembrane helix</keyword>
<feature type="transmembrane region" description="Helical" evidence="6">
    <location>
        <begin position="253"/>
        <end position="280"/>
    </location>
</feature>
<dbReference type="Proteomes" id="UP001190700">
    <property type="component" value="Unassembled WGS sequence"/>
</dbReference>
<comment type="caution">
    <text evidence="7">The sequence shown here is derived from an EMBL/GenBank/DDBJ whole genome shotgun (WGS) entry which is preliminary data.</text>
</comment>